<dbReference type="InterPro" id="IPR050639">
    <property type="entry name" value="SSR_resolvase"/>
</dbReference>
<dbReference type="CDD" id="cd00569">
    <property type="entry name" value="HTH_Hin_like"/>
    <property type="match status" value="1"/>
</dbReference>
<dbReference type="SUPFAM" id="SSF46689">
    <property type="entry name" value="Homeodomain-like"/>
    <property type="match status" value="1"/>
</dbReference>
<comment type="caution">
    <text evidence="6">The sequence shown here is derived from an EMBL/GenBank/DDBJ whole genome shotgun (WGS) entry which is preliminary data.</text>
</comment>
<organism evidence="6 7">
    <name type="scientific">Pseudarthrobacter scleromae</name>
    <dbReference type="NCBI Taxonomy" id="158897"/>
    <lineage>
        <taxon>Bacteria</taxon>
        <taxon>Bacillati</taxon>
        <taxon>Actinomycetota</taxon>
        <taxon>Actinomycetes</taxon>
        <taxon>Micrococcales</taxon>
        <taxon>Micrococcaceae</taxon>
        <taxon>Pseudarthrobacter</taxon>
    </lineage>
</organism>
<keyword evidence="7" id="KW-1185">Reference proteome</keyword>
<dbReference type="InterPro" id="IPR036162">
    <property type="entry name" value="Resolvase-like_N_sf"/>
</dbReference>
<reference evidence="7" key="1">
    <citation type="journal article" date="2019" name="Int. J. Syst. Evol. Microbiol.">
        <title>The Global Catalogue of Microorganisms (GCM) 10K type strain sequencing project: providing services to taxonomists for standard genome sequencing and annotation.</title>
        <authorList>
            <consortium name="The Broad Institute Genomics Platform"/>
            <consortium name="The Broad Institute Genome Sequencing Center for Infectious Disease"/>
            <person name="Wu L."/>
            <person name="Ma J."/>
        </authorList>
    </citation>
    <scope>NUCLEOTIDE SEQUENCE [LARGE SCALE GENOMIC DNA]</scope>
    <source>
        <strain evidence="7">CGMCC 1.3601</strain>
    </source>
</reference>
<comment type="similarity">
    <text evidence="1">Belongs to the site-specific recombinase resolvase family.</text>
</comment>
<proteinExistence type="inferred from homology"/>
<dbReference type="InterPro" id="IPR006120">
    <property type="entry name" value="Resolvase_HTH_dom"/>
</dbReference>
<dbReference type="InterPro" id="IPR006119">
    <property type="entry name" value="Resolv_N"/>
</dbReference>
<sequence length="193" mass="20679">MALIGYMRVSTAEQKTDGQRDALLAAGVKDDARHLFKDQGVSGAKASRPGFDKCLAALRDGDTLVVAKLDRLGRSLGNLIHLFQELAERGVSVRVLDNPMLSTDGNKAQAKLMLGIFGTLAEYERDLLRERTNVGLAAARARGRNGGRPALLDSPKISRAKELHAAGVLSPKEIADAVGVSVATLYRYLAKTP</sequence>
<keyword evidence="3" id="KW-0238">DNA-binding</keyword>
<name>A0ABQ2CBH1_9MICC</name>
<dbReference type="Pfam" id="PF02796">
    <property type="entry name" value="HTH_7"/>
    <property type="match status" value="1"/>
</dbReference>
<dbReference type="Gene3D" id="3.40.50.1390">
    <property type="entry name" value="Resolvase, N-terminal catalytic domain"/>
    <property type="match status" value="1"/>
</dbReference>
<accession>A0ABQ2CBH1</accession>
<dbReference type="PROSITE" id="PS51736">
    <property type="entry name" value="RECOMBINASES_3"/>
    <property type="match status" value="1"/>
</dbReference>
<evidence type="ECO:0000313" key="7">
    <source>
        <dbReference type="Proteomes" id="UP000658754"/>
    </source>
</evidence>
<protein>
    <submittedName>
        <fullName evidence="6">TniR protein</fullName>
    </submittedName>
</protein>
<evidence type="ECO:0000256" key="4">
    <source>
        <dbReference type="ARBA" id="ARBA00023172"/>
    </source>
</evidence>
<evidence type="ECO:0000259" key="5">
    <source>
        <dbReference type="PROSITE" id="PS51736"/>
    </source>
</evidence>
<evidence type="ECO:0000256" key="1">
    <source>
        <dbReference type="ARBA" id="ARBA00009913"/>
    </source>
</evidence>
<evidence type="ECO:0000313" key="6">
    <source>
        <dbReference type="EMBL" id="GGI70647.1"/>
    </source>
</evidence>
<dbReference type="EMBL" id="BMKV01000001">
    <property type="protein sequence ID" value="GGI70647.1"/>
    <property type="molecule type" value="Genomic_DNA"/>
</dbReference>
<keyword evidence="4" id="KW-0233">DNA recombination</keyword>
<dbReference type="Gene3D" id="1.10.10.60">
    <property type="entry name" value="Homeodomain-like"/>
    <property type="match status" value="1"/>
</dbReference>
<dbReference type="SMART" id="SM00857">
    <property type="entry name" value="Resolvase"/>
    <property type="match status" value="1"/>
</dbReference>
<dbReference type="CDD" id="cd03768">
    <property type="entry name" value="SR_ResInv"/>
    <property type="match status" value="1"/>
</dbReference>
<feature type="domain" description="Resolvase/invertase-type recombinase catalytic" evidence="5">
    <location>
        <begin position="2"/>
        <end position="143"/>
    </location>
</feature>
<keyword evidence="2" id="KW-0229">DNA integration</keyword>
<dbReference type="PROSITE" id="PS00398">
    <property type="entry name" value="RECOMBINASES_2"/>
    <property type="match status" value="1"/>
</dbReference>
<dbReference type="Pfam" id="PF00239">
    <property type="entry name" value="Resolvase"/>
    <property type="match status" value="1"/>
</dbReference>
<dbReference type="PANTHER" id="PTHR30461:SF2">
    <property type="entry name" value="SERINE RECOMBINASE PINE-RELATED"/>
    <property type="match status" value="1"/>
</dbReference>
<dbReference type="InterPro" id="IPR009057">
    <property type="entry name" value="Homeodomain-like_sf"/>
</dbReference>
<gene>
    <name evidence="6" type="ORF">GCM10007175_04290</name>
</gene>
<dbReference type="PANTHER" id="PTHR30461">
    <property type="entry name" value="DNA-INVERTASE FROM LAMBDOID PROPHAGE"/>
    <property type="match status" value="1"/>
</dbReference>
<dbReference type="InterPro" id="IPR006118">
    <property type="entry name" value="Recombinase_CS"/>
</dbReference>
<dbReference type="Proteomes" id="UP000658754">
    <property type="component" value="Unassembled WGS sequence"/>
</dbReference>
<evidence type="ECO:0000256" key="2">
    <source>
        <dbReference type="ARBA" id="ARBA00022908"/>
    </source>
</evidence>
<dbReference type="SUPFAM" id="SSF53041">
    <property type="entry name" value="Resolvase-like"/>
    <property type="match status" value="1"/>
</dbReference>
<evidence type="ECO:0000256" key="3">
    <source>
        <dbReference type="ARBA" id="ARBA00023125"/>
    </source>
</evidence>